<organism evidence="1 2">
    <name type="scientific">Portunus trituberculatus</name>
    <name type="common">Swimming crab</name>
    <name type="synonym">Neptunus trituberculatus</name>
    <dbReference type="NCBI Taxonomy" id="210409"/>
    <lineage>
        <taxon>Eukaryota</taxon>
        <taxon>Metazoa</taxon>
        <taxon>Ecdysozoa</taxon>
        <taxon>Arthropoda</taxon>
        <taxon>Crustacea</taxon>
        <taxon>Multicrustacea</taxon>
        <taxon>Malacostraca</taxon>
        <taxon>Eumalacostraca</taxon>
        <taxon>Eucarida</taxon>
        <taxon>Decapoda</taxon>
        <taxon>Pleocyemata</taxon>
        <taxon>Brachyura</taxon>
        <taxon>Eubrachyura</taxon>
        <taxon>Portunoidea</taxon>
        <taxon>Portunidae</taxon>
        <taxon>Portuninae</taxon>
        <taxon>Portunus</taxon>
    </lineage>
</organism>
<dbReference type="EMBL" id="VSRR010046322">
    <property type="protein sequence ID" value="MPC77632.1"/>
    <property type="molecule type" value="Genomic_DNA"/>
</dbReference>
<proteinExistence type="predicted"/>
<gene>
    <name evidence="1" type="ORF">E2C01_072091</name>
</gene>
<keyword evidence="2" id="KW-1185">Reference proteome</keyword>
<evidence type="ECO:0000313" key="2">
    <source>
        <dbReference type="Proteomes" id="UP000324222"/>
    </source>
</evidence>
<evidence type="ECO:0000313" key="1">
    <source>
        <dbReference type="EMBL" id="MPC77632.1"/>
    </source>
</evidence>
<accession>A0A5B7I1Q9</accession>
<dbReference type="Proteomes" id="UP000324222">
    <property type="component" value="Unassembled WGS sequence"/>
</dbReference>
<reference evidence="1 2" key="1">
    <citation type="submission" date="2019-05" db="EMBL/GenBank/DDBJ databases">
        <title>Another draft genome of Portunus trituberculatus and its Hox gene families provides insights of decapod evolution.</title>
        <authorList>
            <person name="Jeong J.-H."/>
            <person name="Song I."/>
            <person name="Kim S."/>
            <person name="Choi T."/>
            <person name="Kim D."/>
            <person name="Ryu S."/>
            <person name="Kim W."/>
        </authorList>
    </citation>
    <scope>NUCLEOTIDE SEQUENCE [LARGE SCALE GENOMIC DNA]</scope>
    <source>
        <tissue evidence="1">Muscle</tissue>
    </source>
</reference>
<name>A0A5B7I1Q9_PORTR</name>
<dbReference type="AlphaFoldDB" id="A0A5B7I1Q9"/>
<sequence>MKDNTKEVYDRTPDESMTIFINVEGKNAIVQNLTLFRTQAEEGEKERLQKIVYLQAQLNYRVERNGGGKTPTYAVMSGKERSEQTCFVFLSGEQTVASLIYADRGREHEAGERQENEDQK</sequence>
<comment type="caution">
    <text evidence="1">The sequence shown here is derived from an EMBL/GenBank/DDBJ whole genome shotgun (WGS) entry which is preliminary data.</text>
</comment>
<protein>
    <submittedName>
        <fullName evidence="1">Uncharacterized protein</fullName>
    </submittedName>
</protein>